<evidence type="ECO:0000313" key="4">
    <source>
        <dbReference type="Proteomes" id="UP000295444"/>
    </source>
</evidence>
<dbReference type="OrthoDB" id="9812570at2"/>
<dbReference type="SMART" id="SM00994">
    <property type="entry name" value="zf-C4_ClpX"/>
    <property type="match status" value="1"/>
</dbReference>
<dbReference type="GO" id="GO:0008233">
    <property type="term" value="F:peptidase activity"/>
    <property type="evidence" value="ECO:0007669"/>
    <property type="project" value="UniProtKB-KW"/>
</dbReference>
<dbReference type="Proteomes" id="UP000295444">
    <property type="component" value="Unassembled WGS sequence"/>
</dbReference>
<keyword evidence="1" id="KW-0479">Metal-binding</keyword>
<sequence>MPDTKSQLCCSFCAKPADQVNKLIAGPGTYICDGCVRLCNDILDQEGADPQETDLSVWEKQSDEELLDTLPRMAFVSAQLDGRVQSLVNLLRTRGVAWARIGEAMGITRQSAWERFAGEK</sequence>
<dbReference type="GO" id="GO:0051082">
    <property type="term" value="F:unfolded protein binding"/>
    <property type="evidence" value="ECO:0007669"/>
    <property type="project" value="UniProtKB-UniRule"/>
</dbReference>
<feature type="binding site" evidence="1">
    <location>
        <position position="35"/>
    </location>
    <ligand>
        <name>Zn(2+)</name>
        <dbReference type="ChEBI" id="CHEBI:29105"/>
    </ligand>
</feature>
<gene>
    <name evidence="3" type="ORF">EV186_103689</name>
</gene>
<dbReference type="GO" id="GO:0006508">
    <property type="term" value="P:proteolysis"/>
    <property type="evidence" value="ECO:0007669"/>
    <property type="project" value="UniProtKB-KW"/>
</dbReference>
<keyword evidence="3" id="KW-0645">Protease</keyword>
<keyword evidence="1" id="KW-0862">Zinc</keyword>
<reference evidence="3 4" key="1">
    <citation type="submission" date="2019-03" db="EMBL/GenBank/DDBJ databases">
        <title>Genomic Encyclopedia of Type Strains, Phase IV (KMG-IV): sequencing the most valuable type-strain genomes for metagenomic binning, comparative biology and taxonomic classification.</title>
        <authorList>
            <person name="Goeker M."/>
        </authorList>
    </citation>
    <scope>NUCLEOTIDE SEQUENCE [LARGE SCALE GENOMIC DNA]</scope>
    <source>
        <strain evidence="3 4">DSM 45361</strain>
    </source>
</reference>
<dbReference type="AlphaFoldDB" id="A0A4R6SEX0"/>
<dbReference type="InterPro" id="IPR059188">
    <property type="entry name" value="Znf_CLPX-like"/>
</dbReference>
<comment type="similarity">
    <text evidence="1">Belongs to the ClpX chaperone family.</text>
</comment>
<keyword evidence="3" id="KW-0547">Nucleotide-binding</keyword>
<dbReference type="InterPro" id="IPR010603">
    <property type="entry name" value="Znf_CppX_C4"/>
</dbReference>
<dbReference type="GO" id="GO:0006457">
    <property type="term" value="P:protein folding"/>
    <property type="evidence" value="ECO:0007669"/>
    <property type="project" value="UniProtKB-UniRule"/>
</dbReference>
<evidence type="ECO:0000313" key="3">
    <source>
        <dbReference type="EMBL" id="TDP97725.1"/>
    </source>
</evidence>
<dbReference type="PROSITE" id="PS51902">
    <property type="entry name" value="CLPX_ZB"/>
    <property type="match status" value="1"/>
</dbReference>
<keyword evidence="3" id="KW-0378">Hydrolase</keyword>
<dbReference type="Gene3D" id="6.20.220.10">
    <property type="entry name" value="ClpX chaperone, C4-type zinc finger domain"/>
    <property type="match status" value="1"/>
</dbReference>
<dbReference type="SUPFAM" id="SSF57716">
    <property type="entry name" value="Glucocorticoid receptor-like (DNA-binding domain)"/>
    <property type="match status" value="1"/>
</dbReference>
<keyword evidence="3" id="KW-0067">ATP-binding</keyword>
<protein>
    <submittedName>
        <fullName evidence="3">ATP-dependent Clp protease ATP-binding subunit ClpX</fullName>
    </submittedName>
</protein>
<dbReference type="Pfam" id="PF06689">
    <property type="entry name" value="zf-C4_ClpX"/>
    <property type="match status" value="1"/>
</dbReference>
<keyword evidence="4" id="KW-1185">Reference proteome</keyword>
<name>A0A4R6SEX0_LABRH</name>
<evidence type="ECO:0000259" key="2">
    <source>
        <dbReference type="PROSITE" id="PS51902"/>
    </source>
</evidence>
<feature type="binding site" evidence="1">
    <location>
        <position position="10"/>
    </location>
    <ligand>
        <name>Zn(2+)</name>
        <dbReference type="ChEBI" id="CHEBI:29105"/>
    </ligand>
</feature>
<accession>A0A4R6SEX0</accession>
<dbReference type="GO" id="GO:0005524">
    <property type="term" value="F:ATP binding"/>
    <property type="evidence" value="ECO:0007669"/>
    <property type="project" value="UniProtKB-KW"/>
</dbReference>
<dbReference type="GO" id="GO:0008270">
    <property type="term" value="F:zinc ion binding"/>
    <property type="evidence" value="ECO:0007669"/>
    <property type="project" value="UniProtKB-UniRule"/>
</dbReference>
<feature type="binding site" evidence="1">
    <location>
        <position position="32"/>
    </location>
    <ligand>
        <name>Zn(2+)</name>
        <dbReference type="ChEBI" id="CHEBI:29105"/>
    </ligand>
</feature>
<feature type="domain" description="ClpX-type ZB" evidence="2">
    <location>
        <begin position="1"/>
        <end position="51"/>
    </location>
</feature>
<dbReference type="InterPro" id="IPR038366">
    <property type="entry name" value="Znf_CppX_C4_sf"/>
</dbReference>
<proteinExistence type="inferred from homology"/>
<feature type="binding site" evidence="1">
    <location>
        <position position="13"/>
    </location>
    <ligand>
        <name>Zn(2+)</name>
        <dbReference type="ChEBI" id="CHEBI:29105"/>
    </ligand>
</feature>
<dbReference type="GO" id="GO:0046983">
    <property type="term" value="F:protein dimerization activity"/>
    <property type="evidence" value="ECO:0007669"/>
    <property type="project" value="UniProtKB-UniRule"/>
</dbReference>
<evidence type="ECO:0000256" key="1">
    <source>
        <dbReference type="PROSITE-ProRule" id="PRU01250"/>
    </source>
</evidence>
<dbReference type="EMBL" id="SNXZ01000003">
    <property type="protein sequence ID" value="TDP97725.1"/>
    <property type="molecule type" value="Genomic_DNA"/>
</dbReference>
<dbReference type="RefSeq" id="WP_133850889.1">
    <property type="nucleotide sequence ID" value="NZ_SNXZ01000003.1"/>
</dbReference>
<keyword evidence="1" id="KW-0143">Chaperone</keyword>
<organism evidence="3 4">
    <name type="scientific">Labedaea rhizosphaerae</name>
    <dbReference type="NCBI Taxonomy" id="598644"/>
    <lineage>
        <taxon>Bacteria</taxon>
        <taxon>Bacillati</taxon>
        <taxon>Actinomycetota</taxon>
        <taxon>Actinomycetes</taxon>
        <taxon>Pseudonocardiales</taxon>
        <taxon>Pseudonocardiaceae</taxon>
        <taxon>Labedaea</taxon>
    </lineage>
</organism>
<comment type="caution">
    <text evidence="3">The sequence shown here is derived from an EMBL/GenBank/DDBJ whole genome shotgun (WGS) entry which is preliminary data.</text>
</comment>